<sequence>MLLEDSLIPLAVFASIVGIVWMLVAGTVRIMTMRTLRETARTSPESLGTVAARLGAPATGVRSETIGLLGMAMGAALAVAGLIGDPASRTLLIQTALLPGFMGAALFAQRWLPRKSTPPLQLPEA</sequence>
<organism evidence="2 3">
    <name type="scientific">Glacieibacterium arshaanense</name>
    <dbReference type="NCBI Taxonomy" id="2511025"/>
    <lineage>
        <taxon>Bacteria</taxon>
        <taxon>Pseudomonadati</taxon>
        <taxon>Pseudomonadota</taxon>
        <taxon>Alphaproteobacteria</taxon>
        <taxon>Sphingomonadales</taxon>
        <taxon>Sphingosinicellaceae</taxon>
        <taxon>Glacieibacterium</taxon>
    </lineage>
</organism>
<dbReference type="Proteomes" id="UP000297737">
    <property type="component" value="Unassembled WGS sequence"/>
</dbReference>
<comment type="caution">
    <text evidence="2">The sequence shown here is derived from an EMBL/GenBank/DDBJ whole genome shotgun (WGS) entry which is preliminary data.</text>
</comment>
<gene>
    <name evidence="2" type="ORF">EUV02_01125</name>
</gene>
<feature type="transmembrane region" description="Helical" evidence="1">
    <location>
        <begin position="6"/>
        <end position="28"/>
    </location>
</feature>
<keyword evidence="3" id="KW-1185">Reference proteome</keyword>
<name>A0A4Y9EPX3_9SPHN</name>
<keyword evidence="1" id="KW-0472">Membrane</keyword>
<evidence type="ECO:0000256" key="1">
    <source>
        <dbReference type="SAM" id="Phobius"/>
    </source>
</evidence>
<proteinExistence type="predicted"/>
<reference evidence="2 3" key="1">
    <citation type="submission" date="2019-02" db="EMBL/GenBank/DDBJ databases">
        <title>Polymorphobacter sp. isolated from the lake at the Tibet of China.</title>
        <authorList>
            <person name="Li A."/>
        </authorList>
    </citation>
    <scope>NUCLEOTIDE SEQUENCE [LARGE SCALE GENOMIC DNA]</scope>
    <source>
        <strain evidence="2 3">DJ1R-1</strain>
    </source>
</reference>
<accession>A0A4Y9EPX3</accession>
<dbReference type="EMBL" id="SIHO01000001">
    <property type="protein sequence ID" value="TFU05667.1"/>
    <property type="molecule type" value="Genomic_DNA"/>
</dbReference>
<protein>
    <submittedName>
        <fullName evidence="2">Uncharacterized protein</fullName>
    </submittedName>
</protein>
<evidence type="ECO:0000313" key="2">
    <source>
        <dbReference type="EMBL" id="TFU05667.1"/>
    </source>
</evidence>
<keyword evidence="1" id="KW-0812">Transmembrane</keyword>
<feature type="transmembrane region" description="Helical" evidence="1">
    <location>
        <begin position="90"/>
        <end position="108"/>
    </location>
</feature>
<feature type="transmembrane region" description="Helical" evidence="1">
    <location>
        <begin position="66"/>
        <end position="84"/>
    </location>
</feature>
<keyword evidence="1" id="KW-1133">Transmembrane helix</keyword>
<evidence type="ECO:0000313" key="3">
    <source>
        <dbReference type="Proteomes" id="UP000297737"/>
    </source>
</evidence>
<dbReference type="AlphaFoldDB" id="A0A4Y9EPX3"/>
<dbReference type="RefSeq" id="WP_135244392.1">
    <property type="nucleotide sequence ID" value="NZ_SIHO01000001.1"/>
</dbReference>